<accession>A0A3Q2ZME3</accession>
<evidence type="ECO:0000256" key="1">
    <source>
        <dbReference type="ARBA" id="ARBA00004123"/>
    </source>
</evidence>
<dbReference type="GO" id="GO:0045893">
    <property type="term" value="P:positive regulation of DNA-templated transcription"/>
    <property type="evidence" value="ECO:0007669"/>
    <property type="project" value="InterPro"/>
</dbReference>
<dbReference type="Proteomes" id="UP000264820">
    <property type="component" value="Unplaced"/>
</dbReference>
<dbReference type="InterPro" id="IPR036960">
    <property type="entry name" value="T-box_sf"/>
</dbReference>
<evidence type="ECO:0000256" key="5">
    <source>
        <dbReference type="ARBA" id="ARBA00023242"/>
    </source>
</evidence>
<dbReference type="PRINTS" id="PR00937">
    <property type="entry name" value="TBOX"/>
</dbReference>
<dbReference type="OMA" id="QGHVSAC"/>
<dbReference type="STRING" id="109280.ENSHCOP00000027689"/>
<sequence>PPPPLNHLGDQHIFIKKLSAHCQHFSAIRQDREPAAHMPLFPSTCDGGAKALPTPVRLLAPPAVIHGEPTAQVQKDDVKMDLENSSLWKQFSTVGTEMIITKKGRRMFPGMKLKLSGLNPCLRYILLLDIIPMDNSRYRFQGGGWQDVGGAEARLPDRVFIHPDSPATGAHWQSRTISFHYAKLTNNTLDTQGHVGSAQPNEARLHRALGR</sequence>
<dbReference type="InterPro" id="IPR001699">
    <property type="entry name" value="TF_T-box"/>
</dbReference>
<dbReference type="GO" id="GO:0005634">
    <property type="term" value="C:nucleus"/>
    <property type="evidence" value="ECO:0007669"/>
    <property type="project" value="UniProtKB-SubCell"/>
</dbReference>
<dbReference type="Pfam" id="PF00907">
    <property type="entry name" value="T-box"/>
    <property type="match status" value="1"/>
</dbReference>
<reference evidence="9" key="2">
    <citation type="submission" date="2025-09" db="UniProtKB">
        <authorList>
            <consortium name="Ensembl"/>
        </authorList>
    </citation>
    <scope>IDENTIFICATION</scope>
</reference>
<name>A0A3Q2ZME3_HIPCM</name>
<dbReference type="PROSITE" id="PS01283">
    <property type="entry name" value="TBOX_1"/>
    <property type="match status" value="1"/>
</dbReference>
<dbReference type="SUPFAM" id="SSF49417">
    <property type="entry name" value="p53-like transcription factors"/>
    <property type="match status" value="1"/>
</dbReference>
<keyword evidence="4" id="KW-0804">Transcription</keyword>
<evidence type="ECO:0000256" key="7">
    <source>
        <dbReference type="SAM" id="MobiDB-lite"/>
    </source>
</evidence>
<keyword evidence="2" id="KW-0805">Transcription regulation</keyword>
<evidence type="ECO:0000256" key="2">
    <source>
        <dbReference type="ARBA" id="ARBA00023015"/>
    </source>
</evidence>
<dbReference type="GO" id="GO:0001708">
    <property type="term" value="P:cell fate specification"/>
    <property type="evidence" value="ECO:0007669"/>
    <property type="project" value="TreeGrafter"/>
</dbReference>
<dbReference type="PANTHER" id="PTHR11267">
    <property type="entry name" value="T-BOX PROTEIN-RELATED"/>
    <property type="match status" value="1"/>
</dbReference>
<dbReference type="Gene3D" id="2.60.40.820">
    <property type="entry name" value="Transcription factor, T-box"/>
    <property type="match status" value="1"/>
</dbReference>
<dbReference type="GO" id="GO:0000981">
    <property type="term" value="F:DNA-binding transcription factor activity, RNA polymerase II-specific"/>
    <property type="evidence" value="ECO:0007669"/>
    <property type="project" value="TreeGrafter"/>
</dbReference>
<feature type="region of interest" description="Disordered" evidence="7">
    <location>
        <begin position="192"/>
        <end position="211"/>
    </location>
</feature>
<dbReference type="PROSITE" id="PS50252">
    <property type="entry name" value="TBOX_3"/>
    <property type="match status" value="1"/>
</dbReference>
<dbReference type="PANTHER" id="PTHR11267:SF197">
    <property type="entry name" value="T-BOX TRANSCRIPTION FACTOR TBX6"/>
    <property type="match status" value="1"/>
</dbReference>
<dbReference type="InterPro" id="IPR046360">
    <property type="entry name" value="T-box_DNA-bd"/>
</dbReference>
<dbReference type="GO" id="GO:0016331">
    <property type="term" value="P:morphogenesis of embryonic epithelium"/>
    <property type="evidence" value="ECO:0007669"/>
    <property type="project" value="TreeGrafter"/>
</dbReference>
<dbReference type="GO" id="GO:0000978">
    <property type="term" value="F:RNA polymerase II cis-regulatory region sequence-specific DNA binding"/>
    <property type="evidence" value="ECO:0007669"/>
    <property type="project" value="InterPro"/>
</dbReference>
<dbReference type="InterPro" id="IPR018186">
    <property type="entry name" value="TF_T-box_CS"/>
</dbReference>
<dbReference type="GeneTree" id="ENSGT00940000160732"/>
<evidence type="ECO:0000313" key="9">
    <source>
        <dbReference type="Ensembl" id="ENSHCOP00000027689.1"/>
    </source>
</evidence>
<keyword evidence="5 6" id="KW-0539">Nucleus</keyword>
<dbReference type="GO" id="GO:0001756">
    <property type="term" value="P:somitogenesis"/>
    <property type="evidence" value="ECO:0007669"/>
    <property type="project" value="TreeGrafter"/>
</dbReference>
<evidence type="ECO:0000256" key="3">
    <source>
        <dbReference type="ARBA" id="ARBA00023125"/>
    </source>
</evidence>
<reference evidence="9" key="1">
    <citation type="submission" date="2025-08" db="UniProtKB">
        <authorList>
            <consortium name="Ensembl"/>
        </authorList>
    </citation>
    <scope>IDENTIFICATION</scope>
</reference>
<evidence type="ECO:0000256" key="6">
    <source>
        <dbReference type="PROSITE-ProRule" id="PRU00201"/>
    </source>
</evidence>
<evidence type="ECO:0000256" key="4">
    <source>
        <dbReference type="ARBA" id="ARBA00023163"/>
    </source>
</evidence>
<evidence type="ECO:0000259" key="8">
    <source>
        <dbReference type="PROSITE" id="PS50252"/>
    </source>
</evidence>
<keyword evidence="10" id="KW-1185">Reference proteome</keyword>
<keyword evidence="3 6" id="KW-0238">DNA-binding</keyword>
<dbReference type="InterPro" id="IPR008967">
    <property type="entry name" value="p53-like_TF_DNA-bd_sf"/>
</dbReference>
<dbReference type="SMART" id="SM00425">
    <property type="entry name" value="TBOX"/>
    <property type="match status" value="1"/>
</dbReference>
<organism evidence="9 10">
    <name type="scientific">Hippocampus comes</name>
    <name type="common">Tiger tail seahorse</name>
    <dbReference type="NCBI Taxonomy" id="109280"/>
    <lineage>
        <taxon>Eukaryota</taxon>
        <taxon>Metazoa</taxon>
        <taxon>Chordata</taxon>
        <taxon>Craniata</taxon>
        <taxon>Vertebrata</taxon>
        <taxon>Euteleostomi</taxon>
        <taxon>Actinopterygii</taxon>
        <taxon>Neopterygii</taxon>
        <taxon>Teleostei</taxon>
        <taxon>Neoteleostei</taxon>
        <taxon>Acanthomorphata</taxon>
        <taxon>Syngnathiaria</taxon>
        <taxon>Syngnathiformes</taxon>
        <taxon>Syngnathoidei</taxon>
        <taxon>Syngnathidae</taxon>
        <taxon>Hippocampus</taxon>
    </lineage>
</organism>
<dbReference type="GO" id="GO:0000785">
    <property type="term" value="C:chromatin"/>
    <property type="evidence" value="ECO:0007669"/>
    <property type="project" value="TreeGrafter"/>
</dbReference>
<comment type="subcellular location">
    <subcellularLocation>
        <location evidence="1 6">Nucleus</location>
    </subcellularLocation>
</comment>
<dbReference type="Ensembl" id="ENSHCOT00000028300.1">
    <property type="protein sequence ID" value="ENSHCOP00000027689.1"/>
    <property type="gene ID" value="ENSHCOG00000019710.1"/>
</dbReference>
<proteinExistence type="predicted"/>
<dbReference type="AlphaFoldDB" id="A0A3Q2ZME3"/>
<comment type="caution">
    <text evidence="6">Lacks conserved residue(s) required for the propagation of feature annotation.</text>
</comment>
<evidence type="ECO:0000313" key="10">
    <source>
        <dbReference type="Proteomes" id="UP000264820"/>
    </source>
</evidence>
<protein>
    <recommendedName>
        <fullName evidence="8">T-box domain-containing protein</fullName>
    </recommendedName>
</protein>
<feature type="domain" description="T-box" evidence="8">
    <location>
        <begin position="82"/>
        <end position="211"/>
    </location>
</feature>